<comment type="similarity">
    <text evidence="2 5">Belongs to the MET18/MMS19 family.</text>
</comment>
<dbReference type="InterPro" id="IPR039920">
    <property type="entry name" value="MMS19"/>
</dbReference>
<dbReference type="FunCoup" id="B9RQE4">
    <property type="interactions" value="3116"/>
</dbReference>
<dbReference type="InterPro" id="IPR016024">
    <property type="entry name" value="ARM-type_fold"/>
</dbReference>
<feature type="domain" description="MMS19 N-terminal" evidence="7">
    <location>
        <begin position="46"/>
        <end position="313"/>
    </location>
</feature>
<dbReference type="STRING" id="3988.B9RQE4"/>
<feature type="domain" description="MMS19 C-terminal" evidence="6">
    <location>
        <begin position="641"/>
        <end position="1123"/>
    </location>
</feature>
<sequence length="1174" mass="130247">MAEPTQLTQYIESYVDASRSLSQQAASLDAIVLLLKNDAVTIGSLVKEMEMYLTTTDDIIRARGILLLGEALSHLSSKPLDNTTIHSLIAFFTERLADWRALRGALVGCLALIRRRSNGIITGIDAKVVAESYLQNLQVQSLAQYDRKLCFELLECLLENCPAAVASLGEDLIYGICEAIDGEKDPQCLMLTFHIVEVLGKLFPDPSGPFSSFAGDIFSILGCYFPIHFTHPKAEDVDVKRDDLSRALMLAFSSTPLFEPFAMPLLLEKLSSSLPTAKVDSLKYLSYCTLKFRADRIAEHAGAIWSSLKDAIYSSGEEPMLSSDLESVDSPGSEKNEIATEALLLLENLIVQNNNFFLSMIISDEEVKMIFNTITSYKSYNEISLQSKQKLHMVGRILYVCAKVSVSSCNRIFESYFPRLMEALGILVENTSGACHSNENCVKAKQPNYGSFYLSIKLLGACRDLSTSSDNLASQCISTNETYCCLLQRFSTSLTETFSAALATSTSGPAQDVDMYLGVKGLQILATFPGGYLFLSKLTFDNILMTFLSIITVDFNKTLLWNQALKALVQIGSFVHGCNESDKEMSYVDIVVGKMILLASSPDFSMPWSLKLTAISSIGMSGQKYMLKVFLGLEEAIRANLAEIYVCMIKKKIYVLYSCLVQGNLKSAKILLQLLECYSDELLPWIQKTEGFEEVLMQFVVNLWNQIENFNAFTVAFHGKESLLDAIMKVMKDAVAFCSVESQNVIIYKAYGVLSSSTFLPLKESLSENSVQLECFRAIQQMDRLSSRDEWIHSLFASVIIALRPQTHIPNTRIVLHLFITALLKGHVTTAEALGSLVNKLDQKSNDACISGDCTIEEAMDIIFSINLLCSFGNGSSGRFDRTRNGDEMDLIKLCLDAPNLAWIKIPAIVGLAWIGKGLLMRGHEKVKDITMVFLNCLLSDGEIGASPLKHGSLENNGEQDMQQSVMKSASDAFQILMSDSELCLNRKYHAIVRPLYKQRFFSSIMPILYPLITKSDSSFSKSLLYRAFAHVISDTPLSVISNDAKKLVPVLLDGLTLLGKDVLDKDIMYGLLLVLSGILTDTNGKEAVIENAHIIIKCLIELVAYPHMMLIRETAVQCLVAMSELPHTRIYPVRIQVLQAISKALDDPKRAVRQEAVRCRQAWASIASRSLHY</sequence>
<evidence type="ECO:0000259" key="7">
    <source>
        <dbReference type="Pfam" id="PF14500"/>
    </source>
</evidence>
<evidence type="ECO:0000313" key="8">
    <source>
        <dbReference type="EMBL" id="EEF46383.1"/>
    </source>
</evidence>
<evidence type="ECO:0000313" key="9">
    <source>
        <dbReference type="Proteomes" id="UP000008311"/>
    </source>
</evidence>
<comment type="function">
    <text evidence="5">Key component of the cytosolic iron-sulfur protein assembly (CIA) complex, a multiprotein complex that mediates the incorporation of iron-sulfur cluster into apoproteins specifically involved in DNA metabolism and genomic integrity. In the CIA complex, MMS19 acts as an adapter between early-acting CIA components and a subset of cellular target iron-sulfur proteins.</text>
</comment>
<evidence type="ECO:0000256" key="5">
    <source>
        <dbReference type="RuleBase" id="RU367072"/>
    </source>
</evidence>
<dbReference type="PANTHER" id="PTHR12891:SF0">
    <property type="entry name" value="MMS19 NUCLEOTIDE EXCISION REPAIR PROTEIN HOMOLOG"/>
    <property type="match status" value="1"/>
</dbReference>
<dbReference type="Gene3D" id="1.25.10.10">
    <property type="entry name" value="Leucine-rich Repeat Variant"/>
    <property type="match status" value="1"/>
</dbReference>
<evidence type="ECO:0000256" key="3">
    <source>
        <dbReference type="ARBA" id="ARBA00022737"/>
    </source>
</evidence>
<proteinExistence type="inferred from homology"/>
<reference evidence="9" key="1">
    <citation type="journal article" date="2010" name="Nat. Biotechnol.">
        <title>Draft genome sequence of the oilseed species Ricinus communis.</title>
        <authorList>
            <person name="Chan A.P."/>
            <person name="Crabtree J."/>
            <person name="Zhao Q."/>
            <person name="Lorenzi H."/>
            <person name="Orvis J."/>
            <person name="Puiu D."/>
            <person name="Melake-Berhan A."/>
            <person name="Jones K.M."/>
            <person name="Redman J."/>
            <person name="Chen G."/>
            <person name="Cahoon E.B."/>
            <person name="Gedil M."/>
            <person name="Stanke M."/>
            <person name="Haas B.J."/>
            <person name="Wortman J.R."/>
            <person name="Fraser-Liggett C.M."/>
            <person name="Ravel J."/>
            <person name="Rabinowicz P.D."/>
        </authorList>
    </citation>
    <scope>NUCLEOTIDE SEQUENCE [LARGE SCALE GENOMIC DNA]</scope>
    <source>
        <strain evidence="9">cv. Hale</strain>
    </source>
</reference>
<dbReference type="PANTHER" id="PTHR12891">
    <property type="entry name" value="DNA REPAIR/TRANSCRIPTION PROTEIN MET18/MMS19"/>
    <property type="match status" value="1"/>
</dbReference>
<dbReference type="AlphaFoldDB" id="B9RQE4"/>
<keyword evidence="4 5" id="KW-0539">Nucleus</keyword>
<keyword evidence="9" id="KW-1185">Reference proteome</keyword>
<evidence type="ECO:0000256" key="1">
    <source>
        <dbReference type="ARBA" id="ARBA00004123"/>
    </source>
</evidence>
<dbReference type="Pfam" id="PF14500">
    <property type="entry name" value="MMS19_N"/>
    <property type="match status" value="1"/>
</dbReference>
<dbReference type="EMBL" id="EQ973801">
    <property type="protein sequence ID" value="EEF46383.1"/>
    <property type="molecule type" value="Genomic_DNA"/>
</dbReference>
<dbReference type="InParanoid" id="B9RQE4"/>
<dbReference type="Pfam" id="PF12460">
    <property type="entry name" value="MMS19_C"/>
    <property type="match status" value="1"/>
</dbReference>
<dbReference type="InterPro" id="IPR024687">
    <property type="entry name" value="MMS19_C"/>
</dbReference>
<organism evidence="8 9">
    <name type="scientific">Ricinus communis</name>
    <name type="common">Castor bean</name>
    <dbReference type="NCBI Taxonomy" id="3988"/>
    <lineage>
        <taxon>Eukaryota</taxon>
        <taxon>Viridiplantae</taxon>
        <taxon>Streptophyta</taxon>
        <taxon>Embryophyta</taxon>
        <taxon>Tracheophyta</taxon>
        <taxon>Spermatophyta</taxon>
        <taxon>Magnoliopsida</taxon>
        <taxon>eudicotyledons</taxon>
        <taxon>Gunneridae</taxon>
        <taxon>Pentapetalae</taxon>
        <taxon>rosids</taxon>
        <taxon>fabids</taxon>
        <taxon>Malpighiales</taxon>
        <taxon>Euphorbiaceae</taxon>
        <taxon>Acalyphoideae</taxon>
        <taxon>Acalypheae</taxon>
        <taxon>Ricinus</taxon>
    </lineage>
</organism>
<dbReference type="Proteomes" id="UP000008311">
    <property type="component" value="Unassembled WGS sequence"/>
</dbReference>
<keyword evidence="5" id="KW-0227">DNA damage</keyword>
<evidence type="ECO:0000256" key="4">
    <source>
        <dbReference type="ARBA" id="ARBA00023242"/>
    </source>
</evidence>
<accession>B9RQE4</accession>
<dbReference type="GO" id="GO:0005634">
    <property type="term" value="C:nucleus"/>
    <property type="evidence" value="ECO:0007669"/>
    <property type="project" value="UniProtKB-SubCell"/>
</dbReference>
<evidence type="ECO:0000256" key="2">
    <source>
        <dbReference type="ARBA" id="ARBA00009340"/>
    </source>
</evidence>
<protein>
    <recommendedName>
        <fullName evidence="5">MMS19 nucleotide excision repair protein</fullName>
    </recommendedName>
</protein>
<gene>
    <name evidence="8" type="ORF">RCOM_1489430</name>
</gene>
<dbReference type="InterPro" id="IPR011989">
    <property type="entry name" value="ARM-like"/>
</dbReference>
<keyword evidence="5" id="KW-0234">DNA repair</keyword>
<dbReference type="SUPFAM" id="SSF48371">
    <property type="entry name" value="ARM repeat"/>
    <property type="match status" value="2"/>
</dbReference>
<dbReference type="GO" id="GO:0097361">
    <property type="term" value="C:cytosolic [4Fe-4S] assembly targeting complex"/>
    <property type="evidence" value="ECO:0000318"/>
    <property type="project" value="GO_Central"/>
</dbReference>
<name>B9RQE4_RICCO</name>
<comment type="subcellular location">
    <subcellularLocation>
        <location evidence="1 5">Nucleus</location>
    </subcellularLocation>
</comment>
<dbReference type="eggNOG" id="KOG1967">
    <property type="taxonomic scope" value="Eukaryota"/>
</dbReference>
<dbReference type="InterPro" id="IPR029240">
    <property type="entry name" value="MMS19_N"/>
</dbReference>
<dbReference type="GO" id="GO:0051604">
    <property type="term" value="P:protein maturation"/>
    <property type="evidence" value="ECO:0000318"/>
    <property type="project" value="GO_Central"/>
</dbReference>
<dbReference type="GO" id="GO:0006281">
    <property type="term" value="P:DNA repair"/>
    <property type="evidence" value="ECO:0007669"/>
    <property type="project" value="UniProtKB-UniRule"/>
</dbReference>
<keyword evidence="3" id="KW-0677">Repeat</keyword>
<dbReference type="GO" id="GO:0016226">
    <property type="term" value="P:iron-sulfur cluster assembly"/>
    <property type="evidence" value="ECO:0007669"/>
    <property type="project" value="UniProtKB-UniRule"/>
</dbReference>
<evidence type="ECO:0000259" key="6">
    <source>
        <dbReference type="Pfam" id="PF12460"/>
    </source>
</evidence>